<evidence type="ECO:0000313" key="2">
    <source>
        <dbReference type="EMBL" id="EXA28834.1"/>
    </source>
</evidence>
<accession>W9N8A3</accession>
<dbReference type="Proteomes" id="UP000030751">
    <property type="component" value="Unassembled WGS sequence"/>
</dbReference>
<dbReference type="EMBL" id="KI981280">
    <property type="protein sequence ID" value="EXA28834.1"/>
    <property type="molecule type" value="Genomic_DNA"/>
</dbReference>
<evidence type="ECO:0000256" key="1">
    <source>
        <dbReference type="SAM" id="MobiDB-lite"/>
    </source>
</evidence>
<gene>
    <name evidence="2" type="ORF">FOVG_19584</name>
</gene>
<sequence length="55" mass="5837">MVGGRERLGDQDDRQQAGQVGRVDGGGCREQRVPGASVSRCSHPTVCEGCRAVPR</sequence>
<proteinExistence type="predicted"/>
<protein>
    <submittedName>
        <fullName evidence="2">Uncharacterized protein</fullName>
    </submittedName>
</protein>
<dbReference type="AlphaFoldDB" id="W9N8A3"/>
<dbReference type="HOGENOM" id="CLU_3032400_0_0_1"/>
<reference evidence="2" key="2">
    <citation type="submission" date="2014-02" db="EMBL/GenBank/DDBJ databases">
        <title>Annotation of the Genome Sequence of Fusarium oxysporum HDV247.</title>
        <authorList>
            <consortium name="The Broad Institute Genomics Platform"/>
            <person name="Ma L.-J."/>
            <person name="Corby-Kistler H."/>
            <person name="Broz K."/>
            <person name="Gale L.R."/>
            <person name="Jonkers W."/>
            <person name="O'Donnell K."/>
            <person name="Ploetz R."/>
            <person name="Steinberg C."/>
            <person name="Schwartz D.C."/>
            <person name="VanEtten H."/>
            <person name="Zhou S."/>
            <person name="Young S.K."/>
            <person name="Zeng Q."/>
            <person name="Gargeya S."/>
            <person name="Fitzgerald M."/>
            <person name="Abouelleil A."/>
            <person name="Alvarado L."/>
            <person name="Chapman S.B."/>
            <person name="Gainer-Dewar J."/>
            <person name="Goldberg J."/>
            <person name="Griggs A."/>
            <person name="Gujja S."/>
            <person name="Hansen M."/>
            <person name="Howarth C."/>
            <person name="Imamovic A."/>
            <person name="Ireland A."/>
            <person name="Larimer J."/>
            <person name="McCowan C."/>
            <person name="Murphy C."/>
            <person name="Pearson M."/>
            <person name="Poon T.W."/>
            <person name="Priest M."/>
            <person name="Roberts A."/>
            <person name="Saif S."/>
            <person name="Shea T."/>
            <person name="Sykes S."/>
            <person name="Wortman J."/>
            <person name="Nusbaum C."/>
            <person name="Birren B."/>
        </authorList>
    </citation>
    <scope>NUCLEOTIDE SEQUENCE</scope>
    <source>
        <strain evidence="2">HDV247</strain>
    </source>
</reference>
<feature type="region of interest" description="Disordered" evidence="1">
    <location>
        <begin position="1"/>
        <end position="39"/>
    </location>
</feature>
<name>W9N8A3_FUSOX</name>
<reference evidence="2" key="1">
    <citation type="submission" date="2011-10" db="EMBL/GenBank/DDBJ databases">
        <title>The Genome Sequence of Fusarium oxysporum HDV247.</title>
        <authorList>
            <consortium name="The Broad Institute Genome Sequencing Platform"/>
            <person name="Ma L.-J."/>
            <person name="Gale L.R."/>
            <person name="Schwartz D.C."/>
            <person name="Zhou S."/>
            <person name="Corby-Kistler H."/>
            <person name="Young S.K."/>
            <person name="Zeng Q."/>
            <person name="Gargeya S."/>
            <person name="Fitzgerald M."/>
            <person name="Haas B."/>
            <person name="Abouelleil A."/>
            <person name="Alvarado L."/>
            <person name="Arachchi H.M."/>
            <person name="Berlin A."/>
            <person name="Brown A."/>
            <person name="Chapman S.B."/>
            <person name="Chen Z."/>
            <person name="Dunbar C."/>
            <person name="Freedman E."/>
            <person name="Gearin G."/>
            <person name="Goldberg J."/>
            <person name="Griggs A."/>
            <person name="Gujja S."/>
            <person name="Heiman D."/>
            <person name="Howarth C."/>
            <person name="Larson L."/>
            <person name="Lui A."/>
            <person name="MacDonald P.J.P."/>
            <person name="Montmayeur A."/>
            <person name="Murphy C."/>
            <person name="Neiman D."/>
            <person name="Pearson M."/>
            <person name="Priest M."/>
            <person name="Roberts A."/>
            <person name="Saif S."/>
            <person name="Shea T."/>
            <person name="Shenoy N."/>
            <person name="Sisk P."/>
            <person name="Stolte C."/>
            <person name="Sykes S."/>
            <person name="Wortman J."/>
            <person name="Nusbaum C."/>
            <person name="Birren B."/>
        </authorList>
    </citation>
    <scope>NUCLEOTIDE SEQUENCE [LARGE SCALE GENOMIC DNA]</scope>
    <source>
        <strain evidence="2">HDV247</strain>
    </source>
</reference>
<feature type="compositionally biased region" description="Basic and acidic residues" evidence="1">
    <location>
        <begin position="1"/>
        <end position="15"/>
    </location>
</feature>
<organism evidence="2">
    <name type="scientific">Fusarium oxysporum f. sp. pisi HDV247</name>
    <dbReference type="NCBI Taxonomy" id="1080344"/>
    <lineage>
        <taxon>Eukaryota</taxon>
        <taxon>Fungi</taxon>
        <taxon>Dikarya</taxon>
        <taxon>Ascomycota</taxon>
        <taxon>Pezizomycotina</taxon>
        <taxon>Sordariomycetes</taxon>
        <taxon>Hypocreomycetidae</taxon>
        <taxon>Hypocreales</taxon>
        <taxon>Nectriaceae</taxon>
        <taxon>Fusarium</taxon>
        <taxon>Fusarium oxysporum species complex</taxon>
    </lineage>
</organism>